<comment type="caution">
    <text evidence="1">The sequence shown here is derived from an EMBL/GenBank/DDBJ whole genome shotgun (WGS) entry which is preliminary data.</text>
</comment>
<keyword evidence="2" id="KW-1185">Reference proteome</keyword>
<protein>
    <submittedName>
        <fullName evidence="1">Uncharacterized protein</fullName>
    </submittedName>
</protein>
<reference evidence="1 2" key="1">
    <citation type="submission" date="2017-12" db="EMBL/GenBank/DDBJ databases">
        <title>Comparative genomics of Botrytis spp.</title>
        <authorList>
            <person name="Valero-Jimenez C.A."/>
            <person name="Tapia P."/>
            <person name="Veloso J."/>
            <person name="Silva-Moreno E."/>
            <person name="Staats M."/>
            <person name="Valdes J.H."/>
            <person name="Van Kan J.A.L."/>
        </authorList>
    </citation>
    <scope>NUCLEOTIDE SEQUENCE [LARGE SCALE GENOMIC DNA]</scope>
    <source>
        <strain evidence="1 2">Bh0001</strain>
    </source>
</reference>
<sequence length="92" mass="10441">MKQQTSSKPYQPDVELGILCIQGSKSKTCNLMLSITTSGVTKHEPESRNSIVNQVLNMGRRIQCPKWQDSSRPEDFQPELLKESQGMDFEIL</sequence>
<dbReference type="EMBL" id="PQXK01000001">
    <property type="protein sequence ID" value="TGO43391.1"/>
    <property type="molecule type" value="Genomic_DNA"/>
</dbReference>
<name>A0A4Z1H5R1_9HELO</name>
<accession>A0A4Z1H5R1</accession>
<gene>
    <name evidence="1" type="ORF">BHYA_0001g00200</name>
</gene>
<evidence type="ECO:0000313" key="1">
    <source>
        <dbReference type="EMBL" id="TGO43391.1"/>
    </source>
</evidence>
<dbReference type="AlphaFoldDB" id="A0A4Z1H5R1"/>
<proteinExistence type="predicted"/>
<evidence type="ECO:0000313" key="2">
    <source>
        <dbReference type="Proteomes" id="UP000297814"/>
    </source>
</evidence>
<dbReference type="Proteomes" id="UP000297814">
    <property type="component" value="Unassembled WGS sequence"/>
</dbReference>
<organism evidence="1 2">
    <name type="scientific">Botrytis hyacinthi</name>
    <dbReference type="NCBI Taxonomy" id="278943"/>
    <lineage>
        <taxon>Eukaryota</taxon>
        <taxon>Fungi</taxon>
        <taxon>Dikarya</taxon>
        <taxon>Ascomycota</taxon>
        <taxon>Pezizomycotina</taxon>
        <taxon>Leotiomycetes</taxon>
        <taxon>Helotiales</taxon>
        <taxon>Sclerotiniaceae</taxon>
        <taxon>Botrytis</taxon>
    </lineage>
</organism>